<accession>X1J5M7</accession>
<comment type="caution">
    <text evidence="1">The sequence shown here is derived from an EMBL/GenBank/DDBJ whole genome shotgun (WGS) entry which is preliminary data.</text>
</comment>
<evidence type="ECO:0000313" key="1">
    <source>
        <dbReference type="EMBL" id="GAH73644.1"/>
    </source>
</evidence>
<sequence>QALAVEIAPFLERHDFNREYSLFDMYRIYRGIEKRAGLSHVYGAGWHSPRRTLDTILVQWDYIRCKIFLRWKLTGDMALAYVTLDPLKVDREVFQVHPFLTFWRD</sequence>
<organism evidence="1">
    <name type="scientific">marine sediment metagenome</name>
    <dbReference type="NCBI Taxonomy" id="412755"/>
    <lineage>
        <taxon>unclassified sequences</taxon>
        <taxon>metagenomes</taxon>
        <taxon>ecological metagenomes</taxon>
    </lineage>
</organism>
<feature type="non-terminal residue" evidence="1">
    <location>
        <position position="1"/>
    </location>
</feature>
<name>X1J5M7_9ZZZZ</name>
<proteinExistence type="predicted"/>
<reference evidence="1" key="1">
    <citation type="journal article" date="2014" name="Front. Microbiol.">
        <title>High frequency of phylogenetically diverse reductive dehalogenase-homologous genes in deep subseafloor sedimentary metagenomes.</title>
        <authorList>
            <person name="Kawai M."/>
            <person name="Futagami T."/>
            <person name="Toyoda A."/>
            <person name="Takaki Y."/>
            <person name="Nishi S."/>
            <person name="Hori S."/>
            <person name="Arai W."/>
            <person name="Tsubouchi T."/>
            <person name="Morono Y."/>
            <person name="Uchiyama I."/>
            <person name="Ito T."/>
            <person name="Fujiyama A."/>
            <person name="Inagaki F."/>
            <person name="Takami H."/>
        </authorList>
    </citation>
    <scope>NUCLEOTIDE SEQUENCE</scope>
    <source>
        <strain evidence="1">Expedition CK06-06</strain>
    </source>
</reference>
<dbReference type="AlphaFoldDB" id="X1J5M7"/>
<dbReference type="EMBL" id="BARU01026055">
    <property type="protein sequence ID" value="GAH73644.1"/>
    <property type="molecule type" value="Genomic_DNA"/>
</dbReference>
<protein>
    <submittedName>
        <fullName evidence="1">Uncharacterized protein</fullName>
    </submittedName>
</protein>
<gene>
    <name evidence="1" type="ORF">S03H2_41904</name>
</gene>